<feature type="domain" description="Histidine kinase" evidence="10">
    <location>
        <begin position="219"/>
        <end position="427"/>
    </location>
</feature>
<comment type="catalytic activity">
    <reaction evidence="1">
        <text>ATP + protein L-histidine = ADP + protein N-phospho-L-histidine.</text>
        <dbReference type="EC" id="2.7.13.3"/>
    </reaction>
</comment>
<evidence type="ECO:0000256" key="4">
    <source>
        <dbReference type="ARBA" id="ARBA00022679"/>
    </source>
</evidence>
<evidence type="ECO:0000256" key="7">
    <source>
        <dbReference type="ARBA" id="ARBA00022840"/>
    </source>
</evidence>
<accession>A0A1G8A4M3</accession>
<dbReference type="InterPro" id="IPR004358">
    <property type="entry name" value="Sig_transdc_His_kin-like_C"/>
</dbReference>
<keyword evidence="9" id="KW-0472">Membrane</keyword>
<dbReference type="PROSITE" id="PS50109">
    <property type="entry name" value="HIS_KIN"/>
    <property type="match status" value="1"/>
</dbReference>
<dbReference type="Pfam" id="PF02518">
    <property type="entry name" value="HATPase_c"/>
    <property type="match status" value="1"/>
</dbReference>
<dbReference type="OrthoDB" id="1634477at2"/>
<dbReference type="Gene3D" id="1.10.287.130">
    <property type="match status" value="1"/>
</dbReference>
<reference evidence="11 14" key="2">
    <citation type="submission" date="2021-08" db="EMBL/GenBank/DDBJ databases">
        <title>Complete genome sequence of the strain Aneurinibacillus thermoaerophilus CCM 8960.</title>
        <authorList>
            <person name="Musilova J."/>
            <person name="Kourilova X."/>
            <person name="Pernicova I."/>
            <person name="Bezdicek M."/>
            <person name="Lengerova M."/>
            <person name="Obruca S."/>
            <person name="Sedlar K."/>
        </authorList>
    </citation>
    <scope>NUCLEOTIDE SEQUENCE [LARGE SCALE GENOMIC DNA]</scope>
    <source>
        <strain evidence="11 14">CCM 8960</strain>
    </source>
</reference>
<keyword evidence="14" id="KW-1185">Reference proteome</keyword>
<evidence type="ECO:0000313" key="14">
    <source>
        <dbReference type="Proteomes" id="UP000826616"/>
    </source>
</evidence>
<feature type="transmembrane region" description="Helical" evidence="9">
    <location>
        <begin position="118"/>
        <end position="138"/>
    </location>
</feature>
<dbReference type="SUPFAM" id="SSF55890">
    <property type="entry name" value="Sporulation response regulatory protein Spo0B"/>
    <property type="match status" value="1"/>
</dbReference>
<feature type="transmembrane region" description="Helical" evidence="9">
    <location>
        <begin position="159"/>
        <end position="179"/>
    </location>
</feature>
<evidence type="ECO:0000256" key="1">
    <source>
        <dbReference type="ARBA" id="ARBA00000085"/>
    </source>
</evidence>
<reference evidence="12 13" key="1">
    <citation type="submission" date="2016-10" db="EMBL/GenBank/DDBJ databases">
        <authorList>
            <person name="de Groot N.N."/>
        </authorList>
    </citation>
    <scope>NUCLEOTIDE SEQUENCE [LARGE SCALE GENOMIC DNA]</scope>
    <source>
        <strain evidence="12 13">L 420-91</strain>
    </source>
</reference>
<dbReference type="RefSeq" id="WP_057899839.1">
    <property type="nucleotide sequence ID" value="NZ_CP080764.1"/>
</dbReference>
<evidence type="ECO:0000313" key="12">
    <source>
        <dbReference type="EMBL" id="SDH15925.1"/>
    </source>
</evidence>
<proteinExistence type="predicted"/>
<dbReference type="SUPFAM" id="SSF55874">
    <property type="entry name" value="ATPase domain of HSP90 chaperone/DNA topoisomerase II/histidine kinase"/>
    <property type="match status" value="1"/>
</dbReference>
<evidence type="ECO:0000313" key="13">
    <source>
        <dbReference type="Proteomes" id="UP000198956"/>
    </source>
</evidence>
<feature type="transmembrane region" description="Helical" evidence="9">
    <location>
        <begin position="6"/>
        <end position="25"/>
    </location>
</feature>
<organism evidence="12 13">
    <name type="scientific">Aneurinibacillus thermoaerophilus</name>
    <dbReference type="NCBI Taxonomy" id="143495"/>
    <lineage>
        <taxon>Bacteria</taxon>
        <taxon>Bacillati</taxon>
        <taxon>Bacillota</taxon>
        <taxon>Bacilli</taxon>
        <taxon>Bacillales</taxon>
        <taxon>Paenibacillaceae</taxon>
        <taxon>Aneurinibacillus group</taxon>
        <taxon>Aneurinibacillus</taxon>
    </lineage>
</organism>
<dbReference type="EMBL" id="CP080764">
    <property type="protein sequence ID" value="QYY43304.1"/>
    <property type="molecule type" value="Genomic_DNA"/>
</dbReference>
<feature type="transmembrane region" description="Helical" evidence="9">
    <location>
        <begin position="56"/>
        <end position="74"/>
    </location>
</feature>
<dbReference type="InterPro" id="IPR005467">
    <property type="entry name" value="His_kinase_dom"/>
</dbReference>
<evidence type="ECO:0000256" key="8">
    <source>
        <dbReference type="ARBA" id="ARBA00023012"/>
    </source>
</evidence>
<dbReference type="InterPro" id="IPR039506">
    <property type="entry name" value="SPOB_a"/>
</dbReference>
<dbReference type="GeneID" id="97140363"/>
<evidence type="ECO:0000259" key="10">
    <source>
        <dbReference type="PROSITE" id="PS50109"/>
    </source>
</evidence>
<dbReference type="GO" id="GO:0000155">
    <property type="term" value="F:phosphorelay sensor kinase activity"/>
    <property type="evidence" value="ECO:0007669"/>
    <property type="project" value="InterPro"/>
</dbReference>
<evidence type="ECO:0000256" key="6">
    <source>
        <dbReference type="ARBA" id="ARBA00022777"/>
    </source>
</evidence>
<dbReference type="PANTHER" id="PTHR40448">
    <property type="entry name" value="TWO-COMPONENT SENSOR HISTIDINE KINASE"/>
    <property type="match status" value="1"/>
</dbReference>
<evidence type="ECO:0000313" key="11">
    <source>
        <dbReference type="EMBL" id="QYY43304.1"/>
    </source>
</evidence>
<dbReference type="PANTHER" id="PTHR40448:SF1">
    <property type="entry name" value="TWO-COMPONENT SENSOR HISTIDINE KINASE"/>
    <property type="match status" value="1"/>
</dbReference>
<dbReference type="Proteomes" id="UP000826616">
    <property type="component" value="Chromosome"/>
</dbReference>
<evidence type="ECO:0000256" key="9">
    <source>
        <dbReference type="SAM" id="Phobius"/>
    </source>
</evidence>
<feature type="transmembrane region" description="Helical" evidence="9">
    <location>
        <begin position="32"/>
        <end position="50"/>
    </location>
</feature>
<keyword evidence="7" id="KW-0067">ATP-binding</keyword>
<protein>
    <recommendedName>
        <fullName evidence="2">histidine kinase</fullName>
        <ecNumber evidence="2">2.7.13.3</ecNumber>
    </recommendedName>
</protein>
<keyword evidence="8" id="KW-0902">Two-component regulatory system</keyword>
<dbReference type="GO" id="GO:0005524">
    <property type="term" value="F:ATP binding"/>
    <property type="evidence" value="ECO:0007669"/>
    <property type="project" value="UniProtKB-KW"/>
</dbReference>
<dbReference type="EC" id="2.7.13.3" evidence="2"/>
<evidence type="ECO:0000256" key="2">
    <source>
        <dbReference type="ARBA" id="ARBA00012438"/>
    </source>
</evidence>
<keyword evidence="9" id="KW-1133">Transmembrane helix</keyword>
<keyword evidence="5" id="KW-0547">Nucleotide-binding</keyword>
<keyword evidence="4" id="KW-0808">Transferase</keyword>
<dbReference type="Gene3D" id="3.30.565.10">
    <property type="entry name" value="Histidine kinase-like ATPase, C-terminal domain"/>
    <property type="match status" value="1"/>
</dbReference>
<feature type="transmembrane region" description="Helical" evidence="9">
    <location>
        <begin position="81"/>
        <end position="106"/>
    </location>
</feature>
<dbReference type="InterPro" id="IPR003594">
    <property type="entry name" value="HATPase_dom"/>
</dbReference>
<dbReference type="Pfam" id="PF14689">
    <property type="entry name" value="SPOB_a"/>
    <property type="match status" value="1"/>
</dbReference>
<gene>
    <name evidence="11" type="ORF">K3F53_03195</name>
    <name evidence="12" type="ORF">SAMN04489735_10149</name>
</gene>
<keyword evidence="6 12" id="KW-0418">Kinase</keyword>
<keyword evidence="3" id="KW-0597">Phosphoprotein</keyword>
<dbReference type="InterPro" id="IPR036890">
    <property type="entry name" value="HATPase_C_sf"/>
</dbReference>
<dbReference type="Proteomes" id="UP000198956">
    <property type="component" value="Unassembled WGS sequence"/>
</dbReference>
<feature type="transmembrane region" description="Helical" evidence="9">
    <location>
        <begin position="191"/>
        <end position="209"/>
    </location>
</feature>
<dbReference type="GO" id="GO:0042802">
    <property type="term" value="F:identical protein binding"/>
    <property type="evidence" value="ECO:0007669"/>
    <property type="project" value="TreeGrafter"/>
</dbReference>
<dbReference type="InterPro" id="IPR016120">
    <property type="entry name" value="Sig_transdc_His_kin_SpoOB"/>
</dbReference>
<evidence type="ECO:0000256" key="5">
    <source>
        <dbReference type="ARBA" id="ARBA00022741"/>
    </source>
</evidence>
<evidence type="ECO:0000256" key="3">
    <source>
        <dbReference type="ARBA" id="ARBA00022553"/>
    </source>
</evidence>
<dbReference type="PRINTS" id="PR00344">
    <property type="entry name" value="BCTRLSENSOR"/>
</dbReference>
<dbReference type="SMART" id="SM00387">
    <property type="entry name" value="HATPase_c"/>
    <property type="match status" value="1"/>
</dbReference>
<dbReference type="AlphaFoldDB" id="A0A1G8A4M3"/>
<keyword evidence="9" id="KW-0812">Transmembrane</keyword>
<name>A0A1G8A4M3_ANETH</name>
<dbReference type="EMBL" id="FNDE01000014">
    <property type="protein sequence ID" value="SDH15925.1"/>
    <property type="molecule type" value="Genomic_DNA"/>
</dbReference>
<sequence>MDFIIFIFYSIPEMLLLIALVLTLCGQRPPTTRYIVASVLIACTNELIQLADTDMVLRAFLQLIFALVIMMMFFGLPFFRVFISLCFSLLVLQAIELVSFQFGMLITGMDYQTLREHTAFLFVIWGNLVLLLALLFFLEKIKFSLFAKESLQKPPRSQTMIYYFLAVLFYVIGMVGAELNSTGTITKSKDILIMLIFQVIFLFLMREIMRADRNEFKLKIQQEYTENVTSLFTSIRAQRHDFANHIQVLSLLLYQKQYEKAEEYLRELAKQTVTISKILIKDNAGLSALLQAKTSELAREGIQLVLDLQTNLINTTMTSIEMNQLIGNLIDNAADAIREDGYKSPEIHLHTAVHANMVYISVTNFRPIIPADLQKKIFEYGFSTKPGHSGIGLAIVKQLVKSHKGEISLASTPIAGTTFIIQLPVIEKTQEAEKVI</sequence>